<gene>
    <name evidence="7" type="ORF">JOE21_003261</name>
</gene>
<accession>A0ABU1IR24</accession>
<evidence type="ECO:0000256" key="1">
    <source>
        <dbReference type="ARBA" id="ARBA00022679"/>
    </source>
</evidence>
<evidence type="ECO:0000256" key="2">
    <source>
        <dbReference type="ARBA" id="ARBA00022741"/>
    </source>
</evidence>
<dbReference type="NCBIfam" id="TIGR01378">
    <property type="entry name" value="thi_PPkinase"/>
    <property type="match status" value="1"/>
</dbReference>
<keyword evidence="2" id="KW-0547">Nucleotide-binding</keyword>
<evidence type="ECO:0000313" key="7">
    <source>
        <dbReference type="EMBL" id="MDR6227246.1"/>
    </source>
</evidence>
<dbReference type="PANTHER" id="PTHR41299:SF1">
    <property type="entry name" value="THIAMINE PYROPHOSPHOKINASE"/>
    <property type="match status" value="1"/>
</dbReference>
<dbReference type="Gene3D" id="3.40.50.10240">
    <property type="entry name" value="Thiamin pyrophosphokinase, catalytic domain"/>
    <property type="match status" value="1"/>
</dbReference>
<feature type="domain" description="Thiamin pyrophosphokinase thiamin-binding" evidence="6">
    <location>
        <begin position="142"/>
        <end position="207"/>
    </location>
</feature>
<dbReference type="EC" id="2.7.6.2" evidence="5"/>
<dbReference type="InterPro" id="IPR006282">
    <property type="entry name" value="Thi_PPkinase"/>
</dbReference>
<dbReference type="PANTHER" id="PTHR41299">
    <property type="entry name" value="THIAMINE PYROPHOSPHOKINASE"/>
    <property type="match status" value="1"/>
</dbReference>
<dbReference type="Proteomes" id="UP001185012">
    <property type="component" value="Unassembled WGS sequence"/>
</dbReference>
<evidence type="ECO:0000313" key="8">
    <source>
        <dbReference type="Proteomes" id="UP001185012"/>
    </source>
</evidence>
<dbReference type="InterPro" id="IPR007371">
    <property type="entry name" value="TPK_catalytic"/>
</dbReference>
<sequence length="215" mass="23093">MTARVVIVAGGGFSEEDLALLQPGDFLIGVDGGAVRLLEAGRVPHVAVGDFDTAGPAEQRKLEERGVHVHPLPAAKDVTDTHEAVDRALKLHPREILLLGGLGGSRFDHALANLFLLEWMDAAGVAGILQNAHNRIRLHTGGVMTVKASPFPYVSLLALTDRAEGVTLEGFRYPLEEAVLIREVPLGVSNELAAEEGRIRVRSGKLLVIESRDRP</sequence>
<dbReference type="InterPro" id="IPR036371">
    <property type="entry name" value="TPK_B1-bd_sf"/>
</dbReference>
<dbReference type="EMBL" id="JAVDQG010000008">
    <property type="protein sequence ID" value="MDR6227246.1"/>
    <property type="molecule type" value="Genomic_DNA"/>
</dbReference>
<evidence type="ECO:0000256" key="5">
    <source>
        <dbReference type="NCBIfam" id="TIGR01378"/>
    </source>
</evidence>
<organism evidence="7 8">
    <name type="scientific">Desmospora profundinema</name>
    <dbReference type="NCBI Taxonomy" id="1571184"/>
    <lineage>
        <taxon>Bacteria</taxon>
        <taxon>Bacillati</taxon>
        <taxon>Bacillota</taxon>
        <taxon>Bacilli</taxon>
        <taxon>Bacillales</taxon>
        <taxon>Thermoactinomycetaceae</taxon>
        <taxon>Desmospora</taxon>
    </lineage>
</organism>
<comment type="caution">
    <text evidence="7">The sequence shown here is derived from an EMBL/GenBank/DDBJ whole genome shotgun (WGS) entry which is preliminary data.</text>
</comment>
<dbReference type="Pfam" id="PF04265">
    <property type="entry name" value="TPK_B1_binding"/>
    <property type="match status" value="1"/>
</dbReference>
<dbReference type="InterPro" id="IPR053149">
    <property type="entry name" value="TPK"/>
</dbReference>
<name>A0ABU1IR24_9BACL</name>
<dbReference type="Pfam" id="PF04263">
    <property type="entry name" value="TPK_catalytic"/>
    <property type="match status" value="1"/>
</dbReference>
<dbReference type="InterPro" id="IPR036759">
    <property type="entry name" value="TPK_catalytic_sf"/>
</dbReference>
<keyword evidence="8" id="KW-1185">Reference proteome</keyword>
<keyword evidence="3" id="KW-0418">Kinase</keyword>
<keyword evidence="1 7" id="KW-0808">Transferase</keyword>
<evidence type="ECO:0000259" key="6">
    <source>
        <dbReference type="SMART" id="SM00983"/>
    </source>
</evidence>
<proteinExistence type="predicted"/>
<dbReference type="SUPFAM" id="SSF63999">
    <property type="entry name" value="Thiamin pyrophosphokinase, catalytic domain"/>
    <property type="match status" value="1"/>
</dbReference>
<evidence type="ECO:0000256" key="4">
    <source>
        <dbReference type="ARBA" id="ARBA00022840"/>
    </source>
</evidence>
<keyword evidence="4" id="KW-0067">ATP-binding</keyword>
<dbReference type="GO" id="GO:0004788">
    <property type="term" value="F:thiamine diphosphokinase activity"/>
    <property type="evidence" value="ECO:0007669"/>
    <property type="project" value="UniProtKB-EC"/>
</dbReference>
<dbReference type="InterPro" id="IPR007373">
    <property type="entry name" value="Thiamin_PyroPKinase_B1-bd"/>
</dbReference>
<dbReference type="CDD" id="cd07995">
    <property type="entry name" value="TPK"/>
    <property type="match status" value="1"/>
</dbReference>
<dbReference type="RefSeq" id="WP_309868198.1">
    <property type="nucleotide sequence ID" value="NZ_JAVDQG010000008.1"/>
</dbReference>
<reference evidence="7 8" key="1">
    <citation type="submission" date="2023-07" db="EMBL/GenBank/DDBJ databases">
        <title>Genomic Encyclopedia of Type Strains, Phase IV (KMG-IV): sequencing the most valuable type-strain genomes for metagenomic binning, comparative biology and taxonomic classification.</title>
        <authorList>
            <person name="Goeker M."/>
        </authorList>
    </citation>
    <scope>NUCLEOTIDE SEQUENCE [LARGE SCALE GENOMIC DNA]</scope>
    <source>
        <strain evidence="7 8">DSM 45903</strain>
    </source>
</reference>
<protein>
    <recommendedName>
        <fullName evidence="5">Thiamine diphosphokinase</fullName>
        <ecNumber evidence="5">2.7.6.2</ecNumber>
    </recommendedName>
</protein>
<dbReference type="SUPFAM" id="SSF63862">
    <property type="entry name" value="Thiamin pyrophosphokinase, substrate-binding domain"/>
    <property type="match status" value="1"/>
</dbReference>
<dbReference type="SMART" id="SM00983">
    <property type="entry name" value="TPK_B1_binding"/>
    <property type="match status" value="1"/>
</dbReference>
<evidence type="ECO:0000256" key="3">
    <source>
        <dbReference type="ARBA" id="ARBA00022777"/>
    </source>
</evidence>